<dbReference type="InterPro" id="IPR001356">
    <property type="entry name" value="HD"/>
</dbReference>
<dbReference type="InterPro" id="IPR009057">
    <property type="entry name" value="Homeodomain-like_sf"/>
</dbReference>
<dbReference type="Proteomes" id="UP000094801">
    <property type="component" value="Unassembled WGS sequence"/>
</dbReference>
<accession>A0A1E4SYQ1</accession>
<feature type="region of interest" description="Disordered" evidence="7">
    <location>
        <begin position="24"/>
        <end position="79"/>
    </location>
</feature>
<dbReference type="SUPFAM" id="SSF46689">
    <property type="entry name" value="Homeodomain-like"/>
    <property type="match status" value="1"/>
</dbReference>
<keyword evidence="3 5" id="KW-0371">Homeobox</keyword>
<dbReference type="Gene3D" id="1.10.10.60">
    <property type="entry name" value="Homeodomain-like"/>
    <property type="match status" value="1"/>
</dbReference>
<evidence type="ECO:0000313" key="9">
    <source>
        <dbReference type="EMBL" id="ODV84645.1"/>
    </source>
</evidence>
<name>A0A1E4SYQ1_9ASCO</name>
<evidence type="ECO:0000256" key="3">
    <source>
        <dbReference type="ARBA" id="ARBA00023155"/>
    </source>
</evidence>
<organism evidence="9 10">
    <name type="scientific">[Candida] arabinofermentans NRRL YB-2248</name>
    <dbReference type="NCBI Taxonomy" id="983967"/>
    <lineage>
        <taxon>Eukaryota</taxon>
        <taxon>Fungi</taxon>
        <taxon>Dikarya</taxon>
        <taxon>Ascomycota</taxon>
        <taxon>Saccharomycotina</taxon>
        <taxon>Pichiomycetes</taxon>
        <taxon>Pichiales</taxon>
        <taxon>Pichiaceae</taxon>
        <taxon>Ogataea</taxon>
        <taxon>Ogataea/Candida clade</taxon>
    </lineage>
</organism>
<evidence type="ECO:0000256" key="5">
    <source>
        <dbReference type="PROSITE-ProRule" id="PRU00108"/>
    </source>
</evidence>
<keyword evidence="4 5" id="KW-0539">Nucleus</keyword>
<dbReference type="OrthoDB" id="6159439at2759"/>
<dbReference type="GO" id="GO:0000981">
    <property type="term" value="F:DNA-binding transcription factor activity, RNA polymerase II-specific"/>
    <property type="evidence" value="ECO:0007669"/>
    <property type="project" value="InterPro"/>
</dbReference>
<feature type="compositionally biased region" description="Low complexity" evidence="7">
    <location>
        <begin position="48"/>
        <end position="58"/>
    </location>
</feature>
<evidence type="ECO:0000259" key="8">
    <source>
        <dbReference type="PROSITE" id="PS50071"/>
    </source>
</evidence>
<dbReference type="PANTHER" id="PTHR24208">
    <property type="entry name" value="LIM/HOMEOBOX PROTEIN LHX"/>
    <property type="match status" value="1"/>
</dbReference>
<dbReference type="Pfam" id="PF00046">
    <property type="entry name" value="Homeodomain"/>
    <property type="match status" value="1"/>
</dbReference>
<feature type="DNA-binding region" description="Homeobox" evidence="5">
    <location>
        <begin position="73"/>
        <end position="132"/>
    </location>
</feature>
<proteinExistence type="predicted"/>
<dbReference type="AlphaFoldDB" id="A0A1E4SYQ1"/>
<evidence type="ECO:0000256" key="1">
    <source>
        <dbReference type="ARBA" id="ARBA00004123"/>
    </source>
</evidence>
<keyword evidence="10" id="KW-1185">Reference proteome</keyword>
<dbReference type="PROSITE" id="PS50071">
    <property type="entry name" value="HOMEOBOX_2"/>
    <property type="match status" value="1"/>
</dbReference>
<evidence type="ECO:0000313" key="10">
    <source>
        <dbReference type="Proteomes" id="UP000094801"/>
    </source>
</evidence>
<evidence type="ECO:0000256" key="7">
    <source>
        <dbReference type="SAM" id="MobiDB-lite"/>
    </source>
</evidence>
<dbReference type="InterPro" id="IPR017970">
    <property type="entry name" value="Homeobox_CS"/>
</dbReference>
<dbReference type="EMBL" id="KV453856">
    <property type="protein sequence ID" value="ODV84645.1"/>
    <property type="molecule type" value="Genomic_DNA"/>
</dbReference>
<dbReference type="SMART" id="SM00389">
    <property type="entry name" value="HOX"/>
    <property type="match status" value="1"/>
</dbReference>
<keyword evidence="2 5" id="KW-0238">DNA-binding</keyword>
<gene>
    <name evidence="9" type="ORF">CANARDRAFT_8624</name>
</gene>
<dbReference type="CDD" id="cd00086">
    <property type="entry name" value="homeodomain"/>
    <property type="match status" value="1"/>
</dbReference>
<sequence>MASTEAEYNDQLYLQLSGTEIEMEKDNENDNGNGDGNGNENENDNDNHNYNYNYNYNENDNEDYQQQQTDEATQPRRSRASGDILQLLINEFNKNQNPNTTIRKSISLKTGMSERSVRIWFQNRRAKTRKIEKLINLNNLQNINTSSSNRTTIEINDKYSLIDCTSISIGNWQRIKSGYIQPSTLSNLANLSPKLINSLMSSTDLLIILSKKDYELNYFFSGVFQNEKILFRIFYPILNILNSSLINYQTQKSKHASTVSLSSSDDDSVLEPPNLKLQIQLSNSPKFAVNFLKDPVSGETNSNQWSICEDFSEGQQVLQAFVGEGGNGVGHVLSGGEEGLKWLNSSISELKSQSQGLVNAAAIASNGSGIVGHATDHNLGGIPTGFPGIKNEESGLDYYELGATSLDGNTLPGIGGINYIGGGNTGDVYLKNDVVIGAVSSVGTEGVEEASPVLFDYSATGVSPLNKDMIHGSLELTNQFAHDEDEEDDAEADGIMTRAGSGRGSIIADLKIDTEHSAHSASVDDMDHHTGFDIDDGFYNMHDDNELGF</sequence>
<dbReference type="GO" id="GO:0005634">
    <property type="term" value="C:nucleus"/>
    <property type="evidence" value="ECO:0007669"/>
    <property type="project" value="UniProtKB-SubCell"/>
</dbReference>
<evidence type="ECO:0000256" key="2">
    <source>
        <dbReference type="ARBA" id="ARBA00023125"/>
    </source>
</evidence>
<evidence type="ECO:0000256" key="4">
    <source>
        <dbReference type="ARBA" id="ARBA00023242"/>
    </source>
</evidence>
<protein>
    <recommendedName>
        <fullName evidence="8">Homeobox domain-containing protein</fullName>
    </recommendedName>
</protein>
<reference evidence="10" key="1">
    <citation type="submission" date="2016-04" db="EMBL/GenBank/DDBJ databases">
        <title>Comparative genomics of biotechnologically important yeasts.</title>
        <authorList>
            <consortium name="DOE Joint Genome Institute"/>
            <person name="Riley R."/>
            <person name="Haridas S."/>
            <person name="Wolfe K.H."/>
            <person name="Lopes M.R."/>
            <person name="Hittinger C.T."/>
            <person name="Goker M."/>
            <person name="Salamov A."/>
            <person name="Wisecaver J."/>
            <person name="Long T.M."/>
            <person name="Aerts A.L."/>
            <person name="Barry K."/>
            <person name="Choi C."/>
            <person name="Clum A."/>
            <person name="Coughlan A.Y."/>
            <person name="Deshpande S."/>
            <person name="Douglass A.P."/>
            <person name="Hanson S.J."/>
            <person name="Klenk H.-P."/>
            <person name="Labutti K."/>
            <person name="Lapidus A."/>
            <person name="Lindquist E."/>
            <person name="Lipzen A."/>
            <person name="Meier-Kolthoff J.P."/>
            <person name="Ohm R.A."/>
            <person name="Otillar R.P."/>
            <person name="Pangilinan J."/>
            <person name="Peng Y."/>
            <person name="Rokas A."/>
            <person name="Rosa C.A."/>
            <person name="Scheuner C."/>
            <person name="Sibirny A.A."/>
            <person name="Slot J.C."/>
            <person name="Stielow J.B."/>
            <person name="Sun H."/>
            <person name="Kurtzman C.P."/>
            <person name="Blackwell M."/>
            <person name="Grigoriev I.V."/>
            <person name="Jeffries T.W."/>
        </authorList>
    </citation>
    <scope>NUCLEOTIDE SEQUENCE [LARGE SCALE GENOMIC DNA]</scope>
    <source>
        <strain evidence="10">NRRL YB-2248</strain>
    </source>
</reference>
<dbReference type="PANTHER" id="PTHR24208:SF166">
    <property type="entry name" value="LIM HOMEOBOX TRANSCRIPTION FACTOR 1 ALPHA, ISOFORM B"/>
    <property type="match status" value="1"/>
</dbReference>
<evidence type="ECO:0000256" key="6">
    <source>
        <dbReference type="RuleBase" id="RU000682"/>
    </source>
</evidence>
<dbReference type="STRING" id="983967.A0A1E4SYQ1"/>
<dbReference type="GO" id="GO:0000977">
    <property type="term" value="F:RNA polymerase II transcription regulatory region sequence-specific DNA binding"/>
    <property type="evidence" value="ECO:0007669"/>
    <property type="project" value="TreeGrafter"/>
</dbReference>
<dbReference type="PROSITE" id="PS00027">
    <property type="entry name" value="HOMEOBOX_1"/>
    <property type="match status" value="1"/>
</dbReference>
<comment type="subcellular location">
    <subcellularLocation>
        <location evidence="1 5 6">Nucleus</location>
    </subcellularLocation>
</comment>
<feature type="domain" description="Homeobox" evidence="8">
    <location>
        <begin position="71"/>
        <end position="131"/>
    </location>
</feature>
<dbReference type="InterPro" id="IPR050453">
    <property type="entry name" value="LIM_Homeobox_TF"/>
</dbReference>